<protein>
    <submittedName>
        <fullName evidence="2">Uncharacterized protein</fullName>
    </submittedName>
</protein>
<comment type="caution">
    <text evidence="2">The sequence shown here is derived from an EMBL/GenBank/DDBJ whole genome shotgun (WGS) entry which is preliminary data.</text>
</comment>
<feature type="compositionally biased region" description="Low complexity" evidence="1">
    <location>
        <begin position="340"/>
        <end position="351"/>
    </location>
</feature>
<feature type="region of interest" description="Disordered" evidence="1">
    <location>
        <begin position="51"/>
        <end position="76"/>
    </location>
</feature>
<feature type="region of interest" description="Disordered" evidence="1">
    <location>
        <begin position="332"/>
        <end position="351"/>
    </location>
</feature>
<proteinExistence type="predicted"/>
<name>A0AAN6VTW9_9PEZI</name>
<feature type="compositionally biased region" description="Basic and acidic residues" evidence="1">
    <location>
        <begin position="168"/>
        <end position="183"/>
    </location>
</feature>
<sequence length="351" mass="38398">MLRLGPSVISLTRTDVAEVIHRRRFWRFLECDEDDVCISFTPTGTEAICNTTRSKPSSSRTVECDETPATYSGRRVGSPSRGYNLMHPLVADFPLLSSSEKGMEEDILSPAEVTGRQTRRWRAGDDAQQDPDWTLQLCLRPKHGLSAATTTNVDVDPESSADSQDSLENPKQRLPRDRQRMEESVAGPSTPRRMPSSGSSVNTLSPPALSRPVGPARQSRTQCQNSSEVSSTASACRAPGRIPVYNDYLPASSQPQTPQNLPESRHQSRLQGSYTAPARRTSPQPAWTPTTSRSRRGFGRTRELSPLGLQTPGFAGLYGGMENTDDAALAEEMAEEMARSRASTSRLSSSA</sequence>
<feature type="region of interest" description="Disordered" evidence="1">
    <location>
        <begin position="109"/>
        <end position="128"/>
    </location>
</feature>
<dbReference type="EMBL" id="MU856869">
    <property type="protein sequence ID" value="KAK4156375.1"/>
    <property type="molecule type" value="Genomic_DNA"/>
</dbReference>
<feature type="compositionally biased region" description="Polar residues" evidence="1">
    <location>
        <begin position="251"/>
        <end position="262"/>
    </location>
</feature>
<dbReference type="Proteomes" id="UP001302745">
    <property type="component" value="Unassembled WGS sequence"/>
</dbReference>
<gene>
    <name evidence="2" type="ORF">C8A00DRAFT_12689</name>
</gene>
<reference evidence="2" key="1">
    <citation type="journal article" date="2023" name="Mol. Phylogenet. Evol.">
        <title>Genome-scale phylogeny and comparative genomics of the fungal order Sordariales.</title>
        <authorList>
            <person name="Hensen N."/>
            <person name="Bonometti L."/>
            <person name="Westerberg I."/>
            <person name="Brannstrom I.O."/>
            <person name="Guillou S."/>
            <person name="Cros-Aarteil S."/>
            <person name="Calhoun S."/>
            <person name="Haridas S."/>
            <person name="Kuo A."/>
            <person name="Mondo S."/>
            <person name="Pangilinan J."/>
            <person name="Riley R."/>
            <person name="LaButti K."/>
            <person name="Andreopoulos B."/>
            <person name="Lipzen A."/>
            <person name="Chen C."/>
            <person name="Yan M."/>
            <person name="Daum C."/>
            <person name="Ng V."/>
            <person name="Clum A."/>
            <person name="Steindorff A."/>
            <person name="Ohm R.A."/>
            <person name="Martin F."/>
            <person name="Silar P."/>
            <person name="Natvig D.O."/>
            <person name="Lalanne C."/>
            <person name="Gautier V."/>
            <person name="Ament-Velasquez S.L."/>
            <person name="Kruys A."/>
            <person name="Hutchinson M.I."/>
            <person name="Powell A.J."/>
            <person name="Barry K."/>
            <person name="Miller A.N."/>
            <person name="Grigoriev I.V."/>
            <person name="Debuchy R."/>
            <person name="Gladieux P."/>
            <person name="Hiltunen Thoren M."/>
            <person name="Johannesson H."/>
        </authorList>
    </citation>
    <scope>NUCLEOTIDE SEQUENCE</scope>
    <source>
        <strain evidence="2">CBS 538.74</strain>
    </source>
</reference>
<dbReference type="AlphaFoldDB" id="A0AAN6VTW9"/>
<feature type="compositionally biased region" description="Polar residues" evidence="1">
    <location>
        <begin position="196"/>
        <end position="205"/>
    </location>
</feature>
<feature type="compositionally biased region" description="Polar residues" evidence="1">
    <location>
        <begin position="51"/>
        <end position="61"/>
    </location>
</feature>
<accession>A0AAN6VTW9</accession>
<reference evidence="2" key="2">
    <citation type="submission" date="2023-05" db="EMBL/GenBank/DDBJ databases">
        <authorList>
            <consortium name="Lawrence Berkeley National Laboratory"/>
            <person name="Steindorff A."/>
            <person name="Hensen N."/>
            <person name="Bonometti L."/>
            <person name="Westerberg I."/>
            <person name="Brannstrom I.O."/>
            <person name="Guillou S."/>
            <person name="Cros-Aarteil S."/>
            <person name="Calhoun S."/>
            <person name="Haridas S."/>
            <person name="Kuo A."/>
            <person name="Mondo S."/>
            <person name="Pangilinan J."/>
            <person name="Riley R."/>
            <person name="Labutti K."/>
            <person name="Andreopoulos B."/>
            <person name="Lipzen A."/>
            <person name="Chen C."/>
            <person name="Yanf M."/>
            <person name="Daum C."/>
            <person name="Ng V."/>
            <person name="Clum A."/>
            <person name="Ohm R."/>
            <person name="Martin F."/>
            <person name="Silar P."/>
            <person name="Natvig D."/>
            <person name="Lalanne C."/>
            <person name="Gautier V."/>
            <person name="Ament-Velasquez S.L."/>
            <person name="Kruys A."/>
            <person name="Hutchinson M.I."/>
            <person name="Powell A.J."/>
            <person name="Barry K."/>
            <person name="Miller A.N."/>
            <person name="Grigoriev I.V."/>
            <person name="Debuchy R."/>
            <person name="Gladieux P."/>
            <person name="Thoren M.H."/>
            <person name="Johannesson H."/>
        </authorList>
    </citation>
    <scope>NUCLEOTIDE SEQUENCE</scope>
    <source>
        <strain evidence="2">CBS 538.74</strain>
    </source>
</reference>
<feature type="region of interest" description="Disordered" evidence="1">
    <location>
        <begin position="149"/>
        <end position="310"/>
    </location>
</feature>
<evidence type="ECO:0000313" key="2">
    <source>
        <dbReference type="EMBL" id="KAK4156375.1"/>
    </source>
</evidence>
<feature type="compositionally biased region" description="Polar residues" evidence="1">
    <location>
        <begin position="218"/>
        <end position="234"/>
    </location>
</feature>
<evidence type="ECO:0000256" key="1">
    <source>
        <dbReference type="SAM" id="MobiDB-lite"/>
    </source>
</evidence>
<organism evidence="2 3">
    <name type="scientific">Chaetomidium leptoderma</name>
    <dbReference type="NCBI Taxonomy" id="669021"/>
    <lineage>
        <taxon>Eukaryota</taxon>
        <taxon>Fungi</taxon>
        <taxon>Dikarya</taxon>
        <taxon>Ascomycota</taxon>
        <taxon>Pezizomycotina</taxon>
        <taxon>Sordariomycetes</taxon>
        <taxon>Sordariomycetidae</taxon>
        <taxon>Sordariales</taxon>
        <taxon>Chaetomiaceae</taxon>
        <taxon>Chaetomidium</taxon>
    </lineage>
</organism>
<evidence type="ECO:0000313" key="3">
    <source>
        <dbReference type="Proteomes" id="UP001302745"/>
    </source>
</evidence>
<keyword evidence="3" id="KW-1185">Reference proteome</keyword>